<keyword evidence="6 7" id="KW-0472">Membrane</keyword>
<evidence type="ECO:0000259" key="8">
    <source>
        <dbReference type="PROSITE" id="PS50928"/>
    </source>
</evidence>
<reference evidence="10" key="1">
    <citation type="journal article" date="2019" name="Int. J. Syst. Evol. Microbiol.">
        <title>The Global Catalogue of Microorganisms (GCM) 10K type strain sequencing project: providing services to taxonomists for standard genome sequencing and annotation.</title>
        <authorList>
            <consortium name="The Broad Institute Genomics Platform"/>
            <consortium name="The Broad Institute Genome Sequencing Center for Infectious Disease"/>
            <person name="Wu L."/>
            <person name="Ma J."/>
        </authorList>
    </citation>
    <scope>NUCLEOTIDE SEQUENCE [LARGE SCALE GENOMIC DNA]</scope>
    <source>
        <strain evidence="10">CCUG 49571</strain>
    </source>
</reference>
<evidence type="ECO:0000256" key="6">
    <source>
        <dbReference type="ARBA" id="ARBA00023136"/>
    </source>
</evidence>
<evidence type="ECO:0000313" key="9">
    <source>
        <dbReference type="EMBL" id="MFC4597652.1"/>
    </source>
</evidence>
<dbReference type="PANTHER" id="PTHR43744:SF12">
    <property type="entry name" value="ABC TRANSPORTER PERMEASE PROTEIN MG189-RELATED"/>
    <property type="match status" value="1"/>
</dbReference>
<dbReference type="EMBL" id="JBHSEP010000002">
    <property type="protein sequence ID" value="MFC4597652.1"/>
    <property type="molecule type" value="Genomic_DNA"/>
</dbReference>
<feature type="transmembrane region" description="Helical" evidence="7">
    <location>
        <begin position="104"/>
        <end position="125"/>
    </location>
</feature>
<dbReference type="Gene3D" id="1.10.3720.10">
    <property type="entry name" value="MetI-like"/>
    <property type="match status" value="1"/>
</dbReference>
<accession>A0ABV9F9X9</accession>
<feature type="domain" description="ABC transmembrane type-1" evidence="8">
    <location>
        <begin position="66"/>
        <end position="257"/>
    </location>
</feature>
<dbReference type="InterPro" id="IPR035906">
    <property type="entry name" value="MetI-like_sf"/>
</dbReference>
<keyword evidence="5 7" id="KW-1133">Transmembrane helix</keyword>
<keyword evidence="10" id="KW-1185">Reference proteome</keyword>
<dbReference type="InterPro" id="IPR000515">
    <property type="entry name" value="MetI-like"/>
</dbReference>
<keyword evidence="2 7" id="KW-0813">Transport</keyword>
<evidence type="ECO:0000256" key="1">
    <source>
        <dbReference type="ARBA" id="ARBA00004651"/>
    </source>
</evidence>
<gene>
    <name evidence="9" type="ORF">ACFO3S_05330</name>
</gene>
<comment type="caution">
    <text evidence="9">The sequence shown here is derived from an EMBL/GenBank/DDBJ whole genome shotgun (WGS) entry which is preliminary data.</text>
</comment>
<name>A0ABV9F9X9_9BACL</name>
<keyword evidence="3" id="KW-1003">Cell membrane</keyword>
<keyword evidence="4 7" id="KW-0812">Transmembrane</keyword>
<evidence type="ECO:0000256" key="4">
    <source>
        <dbReference type="ARBA" id="ARBA00022692"/>
    </source>
</evidence>
<feature type="transmembrane region" description="Helical" evidence="7">
    <location>
        <begin position="178"/>
        <end position="203"/>
    </location>
</feature>
<protein>
    <submittedName>
        <fullName evidence="9">Carbohydrate ABC transporter permease</fullName>
    </submittedName>
</protein>
<evidence type="ECO:0000256" key="2">
    <source>
        <dbReference type="ARBA" id="ARBA00022448"/>
    </source>
</evidence>
<feature type="transmembrane region" description="Helical" evidence="7">
    <location>
        <begin position="137"/>
        <end position="157"/>
    </location>
</feature>
<dbReference type="RefSeq" id="WP_378093057.1">
    <property type="nucleotide sequence ID" value="NZ_JBHSEP010000002.1"/>
</dbReference>
<dbReference type="PROSITE" id="PS50928">
    <property type="entry name" value="ABC_TM1"/>
    <property type="match status" value="1"/>
</dbReference>
<evidence type="ECO:0000313" key="10">
    <source>
        <dbReference type="Proteomes" id="UP001596028"/>
    </source>
</evidence>
<feature type="transmembrane region" description="Helical" evidence="7">
    <location>
        <begin position="70"/>
        <end position="92"/>
    </location>
</feature>
<comment type="subcellular location">
    <subcellularLocation>
        <location evidence="1 7">Cell membrane</location>
        <topology evidence="1 7">Multi-pass membrane protein</topology>
    </subcellularLocation>
</comment>
<sequence length="272" mass="30238">MRLKRLWVHIPIVAILIFVLGPLLLMLNNALKPAGGLNDNPFHLPERLVWTNFSDAWVQGEYARAFGNSVLVGISCILIICVSAGLAAYALAKLRFKGSNAVMGLLLFTMSIPLGLFLVPLFYLWQKFNLMDTLGGMILIYSAIFLPFSIFMLRAFLVKIPNELIESAKIDGCSETMVLLKMIVPIAKSAFMTLAVLVSLWTWNEFFFANAFLISDETRTVATRYLAFSGRYSSDWTLISAAGVITTAPILILYLLLQRRFVEGLVEGSVKG</sequence>
<proteinExistence type="inferred from homology"/>
<comment type="similarity">
    <text evidence="7">Belongs to the binding-protein-dependent transport system permease family.</text>
</comment>
<feature type="transmembrane region" description="Helical" evidence="7">
    <location>
        <begin position="7"/>
        <end position="27"/>
    </location>
</feature>
<evidence type="ECO:0000256" key="3">
    <source>
        <dbReference type="ARBA" id="ARBA00022475"/>
    </source>
</evidence>
<feature type="transmembrane region" description="Helical" evidence="7">
    <location>
        <begin position="236"/>
        <end position="257"/>
    </location>
</feature>
<organism evidence="9 10">
    <name type="scientific">Cohnella hongkongensis</name>
    <dbReference type="NCBI Taxonomy" id="178337"/>
    <lineage>
        <taxon>Bacteria</taxon>
        <taxon>Bacillati</taxon>
        <taxon>Bacillota</taxon>
        <taxon>Bacilli</taxon>
        <taxon>Bacillales</taxon>
        <taxon>Paenibacillaceae</taxon>
        <taxon>Cohnella</taxon>
    </lineage>
</organism>
<dbReference type="Proteomes" id="UP001596028">
    <property type="component" value="Unassembled WGS sequence"/>
</dbReference>
<dbReference type="PANTHER" id="PTHR43744">
    <property type="entry name" value="ABC TRANSPORTER PERMEASE PROTEIN MG189-RELATED-RELATED"/>
    <property type="match status" value="1"/>
</dbReference>
<dbReference type="SUPFAM" id="SSF161098">
    <property type="entry name" value="MetI-like"/>
    <property type="match status" value="1"/>
</dbReference>
<dbReference type="CDD" id="cd06261">
    <property type="entry name" value="TM_PBP2"/>
    <property type="match status" value="1"/>
</dbReference>
<evidence type="ECO:0000256" key="7">
    <source>
        <dbReference type="RuleBase" id="RU363032"/>
    </source>
</evidence>
<dbReference type="Pfam" id="PF00528">
    <property type="entry name" value="BPD_transp_1"/>
    <property type="match status" value="1"/>
</dbReference>
<evidence type="ECO:0000256" key="5">
    <source>
        <dbReference type="ARBA" id="ARBA00022989"/>
    </source>
</evidence>